<keyword evidence="4" id="KW-1185">Reference proteome</keyword>
<dbReference type="RefSeq" id="WP_098406819.1">
    <property type="nucleotide sequence ID" value="NZ_PDJE01000001.1"/>
</dbReference>
<name>A0A2A9DVF9_9MICO</name>
<dbReference type="AlphaFoldDB" id="A0A2A9DVF9"/>
<feature type="transmembrane region" description="Helical" evidence="2">
    <location>
        <begin position="265"/>
        <end position="283"/>
    </location>
</feature>
<dbReference type="Proteomes" id="UP000221369">
    <property type="component" value="Unassembled WGS sequence"/>
</dbReference>
<gene>
    <name evidence="3" type="ORF">ATJ78_1275</name>
</gene>
<feature type="transmembrane region" description="Helical" evidence="2">
    <location>
        <begin position="217"/>
        <end position="245"/>
    </location>
</feature>
<evidence type="ECO:0000256" key="1">
    <source>
        <dbReference type="SAM" id="Coils"/>
    </source>
</evidence>
<proteinExistence type="predicted"/>
<keyword evidence="2" id="KW-1133">Transmembrane helix</keyword>
<accession>A0A2A9DVF9</accession>
<dbReference type="EMBL" id="PDJE01000001">
    <property type="protein sequence ID" value="PFG30346.1"/>
    <property type="molecule type" value="Genomic_DNA"/>
</dbReference>
<evidence type="ECO:0000256" key="2">
    <source>
        <dbReference type="SAM" id="Phobius"/>
    </source>
</evidence>
<keyword evidence="1" id="KW-0175">Coiled coil</keyword>
<keyword evidence="2" id="KW-0472">Membrane</keyword>
<sequence>MDYLGTYSPQGHHLMVLDGSADDIDRRGDYLKTVGETMDDTATSLKMIGEGTQQISEAVDKVREAASKIHGDLSKAATRYTGTGKSLVAYAEVLRAATRNIDPLVEEIATAQTSVSTAIETHDDAQGVVSDNNRTWIWEEEATDAEKAAAQSDLEDAESALSIARSTLEGLWAEFDAHYVTWEEGYDEAVNGIESAITEADNNDGWFADLMKILNKICFVLAVVALFVSGPIAGVILVVTTVVAVVQLSRDIYALSQGEGSWGDVIVGAVGLIPFGGGVARVVGRGGRGLVNSVRYGDDVLGGLRAAGRGSGRQTVQELSGMWRNATAGPRSIPVRNEFGLMTPRTPVPATPMNNLTHNVYGLTHPQSYMDVINNSSSLNGLYTGTRDNVVSPFITNPPYNEANASY</sequence>
<comment type="caution">
    <text evidence="3">The sequence shown here is derived from an EMBL/GenBank/DDBJ whole genome shotgun (WGS) entry which is preliminary data.</text>
</comment>
<reference evidence="3 4" key="1">
    <citation type="submission" date="2017-10" db="EMBL/GenBank/DDBJ databases">
        <title>Sequencing the genomes of 1000 actinobacteria strains.</title>
        <authorList>
            <person name="Klenk H.-P."/>
        </authorList>
    </citation>
    <scope>NUCLEOTIDE SEQUENCE [LARGE SCALE GENOMIC DNA]</scope>
    <source>
        <strain evidence="3 4">DSM 21798</strain>
    </source>
</reference>
<feature type="coiled-coil region" evidence="1">
    <location>
        <begin position="140"/>
        <end position="167"/>
    </location>
</feature>
<evidence type="ECO:0000313" key="3">
    <source>
        <dbReference type="EMBL" id="PFG30346.1"/>
    </source>
</evidence>
<organism evidence="3 4">
    <name type="scientific">Paramicrobacterium agarici</name>
    <dbReference type="NCBI Taxonomy" id="630514"/>
    <lineage>
        <taxon>Bacteria</taxon>
        <taxon>Bacillati</taxon>
        <taxon>Actinomycetota</taxon>
        <taxon>Actinomycetes</taxon>
        <taxon>Micrococcales</taxon>
        <taxon>Microbacteriaceae</taxon>
        <taxon>Paramicrobacterium</taxon>
    </lineage>
</organism>
<evidence type="ECO:0000313" key="4">
    <source>
        <dbReference type="Proteomes" id="UP000221369"/>
    </source>
</evidence>
<protein>
    <submittedName>
        <fullName evidence="3">Uncharacterized protein</fullName>
    </submittedName>
</protein>
<keyword evidence="2" id="KW-0812">Transmembrane</keyword>